<dbReference type="SUPFAM" id="SSF54452">
    <property type="entry name" value="MHC antigen-recognition domain"/>
    <property type="match status" value="1"/>
</dbReference>
<accession>A0AAV1P6E2</accession>
<keyword evidence="5" id="KW-1185">Reference proteome</keyword>
<feature type="chain" id="PRO_5043505719" evidence="3">
    <location>
        <begin position="18"/>
        <end position="214"/>
    </location>
</feature>
<evidence type="ECO:0000313" key="4">
    <source>
        <dbReference type="EMBL" id="CAK6966888.1"/>
    </source>
</evidence>
<dbReference type="Gene3D" id="3.30.500.10">
    <property type="entry name" value="MHC class I-like antigen recognition-like"/>
    <property type="match status" value="1"/>
</dbReference>
<keyword evidence="2" id="KW-0472">Membrane</keyword>
<keyword evidence="2" id="KW-1133">Transmembrane helix</keyword>
<dbReference type="Proteomes" id="UP001314229">
    <property type="component" value="Unassembled WGS sequence"/>
</dbReference>
<protein>
    <submittedName>
        <fullName evidence="4">Uncharacterized protein LOC128369646</fullName>
    </submittedName>
</protein>
<feature type="signal peptide" evidence="3">
    <location>
        <begin position="1"/>
        <end position="17"/>
    </location>
</feature>
<keyword evidence="1" id="KW-0325">Glycoprotein</keyword>
<gene>
    <name evidence="4" type="ORF">FSCOSCO3_A023651</name>
</gene>
<sequence>MHLAAILVLMLVHTVDTIIVQVQQWSVVGAQQVVEQVLLNGVPLTGASKEVSSIIKTMSADELLPTLMSLNQITELRNYTVLRSRECILEGSQLHWTDRVLYDGEVYLTLDHNDTWTAHIPQALALKVLWDQAEQRTRTERIRLQEGCIKLMRELKLSEEQSGNHLPRFLIPVLALLVFIGLIIISLFLYKKLGNPHPGGVIGSIIHYSPNTIV</sequence>
<organism evidence="4 5">
    <name type="scientific">Scomber scombrus</name>
    <name type="common">Atlantic mackerel</name>
    <name type="synonym">Scomber vernalis</name>
    <dbReference type="NCBI Taxonomy" id="13677"/>
    <lineage>
        <taxon>Eukaryota</taxon>
        <taxon>Metazoa</taxon>
        <taxon>Chordata</taxon>
        <taxon>Craniata</taxon>
        <taxon>Vertebrata</taxon>
        <taxon>Euteleostomi</taxon>
        <taxon>Actinopterygii</taxon>
        <taxon>Neopterygii</taxon>
        <taxon>Teleostei</taxon>
        <taxon>Neoteleostei</taxon>
        <taxon>Acanthomorphata</taxon>
        <taxon>Pelagiaria</taxon>
        <taxon>Scombriformes</taxon>
        <taxon>Scombridae</taxon>
        <taxon>Scomber</taxon>
    </lineage>
</organism>
<dbReference type="EMBL" id="CAWUFR010000097">
    <property type="protein sequence ID" value="CAK6966888.1"/>
    <property type="molecule type" value="Genomic_DNA"/>
</dbReference>
<evidence type="ECO:0000313" key="5">
    <source>
        <dbReference type="Proteomes" id="UP001314229"/>
    </source>
</evidence>
<feature type="transmembrane region" description="Helical" evidence="2">
    <location>
        <begin position="169"/>
        <end position="190"/>
    </location>
</feature>
<comment type="caution">
    <text evidence="4">The sequence shown here is derived from an EMBL/GenBank/DDBJ whole genome shotgun (WGS) entry which is preliminary data.</text>
</comment>
<reference evidence="4 5" key="1">
    <citation type="submission" date="2024-01" db="EMBL/GenBank/DDBJ databases">
        <authorList>
            <person name="Alioto T."/>
            <person name="Alioto T."/>
            <person name="Gomez Garrido J."/>
        </authorList>
    </citation>
    <scope>NUCLEOTIDE SEQUENCE [LARGE SCALE GENOMIC DNA]</scope>
</reference>
<dbReference type="AlphaFoldDB" id="A0AAV1P6E2"/>
<proteinExistence type="predicted"/>
<evidence type="ECO:0000256" key="3">
    <source>
        <dbReference type="SAM" id="SignalP"/>
    </source>
</evidence>
<evidence type="ECO:0000256" key="1">
    <source>
        <dbReference type="ARBA" id="ARBA00023180"/>
    </source>
</evidence>
<dbReference type="InterPro" id="IPR011162">
    <property type="entry name" value="MHC_I/II-like_Ag-recog"/>
</dbReference>
<keyword evidence="3" id="KW-0732">Signal</keyword>
<keyword evidence="2" id="KW-0812">Transmembrane</keyword>
<evidence type="ECO:0000256" key="2">
    <source>
        <dbReference type="SAM" id="Phobius"/>
    </source>
</evidence>
<dbReference type="InterPro" id="IPR037055">
    <property type="entry name" value="MHC_I-like_Ag-recog_sf"/>
</dbReference>
<name>A0AAV1P6E2_SCOSC</name>